<dbReference type="EMBL" id="JAHRIQ010020433">
    <property type="protein sequence ID" value="MEQ2227465.1"/>
    <property type="molecule type" value="Genomic_DNA"/>
</dbReference>
<name>A0ABV0T501_9TELE</name>
<evidence type="ECO:0000313" key="2">
    <source>
        <dbReference type="Proteomes" id="UP001482620"/>
    </source>
</evidence>
<keyword evidence="2" id="KW-1185">Reference proteome</keyword>
<gene>
    <name evidence="1" type="ORF">ILYODFUR_037955</name>
</gene>
<proteinExistence type="predicted"/>
<organism evidence="1 2">
    <name type="scientific">Ilyodon furcidens</name>
    <name type="common">goldbreast splitfin</name>
    <dbReference type="NCBI Taxonomy" id="33524"/>
    <lineage>
        <taxon>Eukaryota</taxon>
        <taxon>Metazoa</taxon>
        <taxon>Chordata</taxon>
        <taxon>Craniata</taxon>
        <taxon>Vertebrata</taxon>
        <taxon>Euteleostomi</taxon>
        <taxon>Actinopterygii</taxon>
        <taxon>Neopterygii</taxon>
        <taxon>Teleostei</taxon>
        <taxon>Neoteleostei</taxon>
        <taxon>Acanthomorphata</taxon>
        <taxon>Ovalentaria</taxon>
        <taxon>Atherinomorphae</taxon>
        <taxon>Cyprinodontiformes</taxon>
        <taxon>Goodeidae</taxon>
        <taxon>Ilyodon</taxon>
    </lineage>
</organism>
<comment type="caution">
    <text evidence="1">The sequence shown here is derived from an EMBL/GenBank/DDBJ whole genome shotgun (WGS) entry which is preliminary data.</text>
</comment>
<evidence type="ECO:0000313" key="1">
    <source>
        <dbReference type="EMBL" id="MEQ2227465.1"/>
    </source>
</evidence>
<accession>A0ABV0T501</accession>
<reference evidence="1 2" key="1">
    <citation type="submission" date="2021-06" db="EMBL/GenBank/DDBJ databases">
        <authorList>
            <person name="Palmer J.M."/>
        </authorList>
    </citation>
    <scope>NUCLEOTIDE SEQUENCE [LARGE SCALE GENOMIC DNA]</scope>
    <source>
        <strain evidence="2">if_2019</strain>
        <tissue evidence="1">Muscle</tissue>
    </source>
</reference>
<dbReference type="Proteomes" id="UP001482620">
    <property type="component" value="Unassembled WGS sequence"/>
</dbReference>
<protein>
    <submittedName>
        <fullName evidence="1">Uncharacterized protein</fullName>
    </submittedName>
</protein>
<sequence>MLTFYFTLTKFPGPLEKKQAHIITDPPPCSTGNTYSSLDSAETHRSILVLSASACSGRPCRTVRCSPPQVCCFPPANLKYFQHHPRICTTGSLLCPFGVITQEVGRQLNRGGQRTG</sequence>